<feature type="compositionally biased region" description="Low complexity" evidence="1">
    <location>
        <begin position="344"/>
        <end position="357"/>
    </location>
</feature>
<dbReference type="FunCoup" id="F7BVT1">
    <property type="interactions" value="75"/>
</dbReference>
<feature type="compositionally biased region" description="Polar residues" evidence="1">
    <location>
        <begin position="557"/>
        <end position="567"/>
    </location>
</feature>
<keyword evidence="2" id="KW-1133">Transmembrane helix</keyword>
<feature type="compositionally biased region" description="Polar residues" evidence="1">
    <location>
        <begin position="535"/>
        <end position="548"/>
    </location>
</feature>
<dbReference type="OMA" id="IMEQSAN"/>
<dbReference type="HOGENOM" id="CLU_021688_0_0_1"/>
<reference evidence="3" key="2">
    <citation type="submission" date="2025-08" db="UniProtKB">
        <authorList>
            <consortium name="Ensembl"/>
        </authorList>
    </citation>
    <scope>IDENTIFICATION</scope>
    <source>
        <strain evidence="3">Glennie</strain>
    </source>
</reference>
<name>F7BVT1_ORNAN</name>
<feature type="region of interest" description="Disordered" evidence="1">
    <location>
        <begin position="78"/>
        <end position="195"/>
    </location>
</feature>
<feature type="compositionally biased region" description="Low complexity" evidence="1">
    <location>
        <begin position="438"/>
        <end position="462"/>
    </location>
</feature>
<dbReference type="Ensembl" id="ENSOANT00000023776.3">
    <property type="protein sequence ID" value="ENSOANP00000023772.3"/>
    <property type="gene ID" value="ENSOANG00000015097.3"/>
</dbReference>
<evidence type="ECO:0000256" key="1">
    <source>
        <dbReference type="SAM" id="MobiDB-lite"/>
    </source>
</evidence>
<protein>
    <recommendedName>
        <fullName evidence="5">Armadillo like helical domain containing 4</fullName>
    </recommendedName>
</protein>
<feature type="compositionally biased region" description="Polar residues" evidence="1">
    <location>
        <begin position="385"/>
        <end position="395"/>
    </location>
</feature>
<feature type="compositionally biased region" description="Low complexity" evidence="1">
    <location>
        <begin position="208"/>
        <end position="223"/>
    </location>
</feature>
<evidence type="ECO:0000313" key="3">
    <source>
        <dbReference type="Ensembl" id="ENSOANP00000023772.3"/>
    </source>
</evidence>
<dbReference type="AlphaFoldDB" id="F7BVT1"/>
<dbReference type="InParanoid" id="F7BVT1"/>
<reference evidence="3" key="3">
    <citation type="submission" date="2025-09" db="UniProtKB">
        <authorList>
            <consortium name="Ensembl"/>
        </authorList>
    </citation>
    <scope>IDENTIFICATION</scope>
    <source>
        <strain evidence="3">Glennie</strain>
    </source>
</reference>
<dbReference type="GeneTree" id="ENSGT00390000012816"/>
<dbReference type="eggNOG" id="ENOG502QWJQ">
    <property type="taxonomic scope" value="Eukaryota"/>
</dbReference>
<reference evidence="3 4" key="1">
    <citation type="journal article" date="2008" name="Nature">
        <title>Genome analysis of the platypus reveals unique signatures of evolution.</title>
        <authorList>
            <person name="Warren W.C."/>
            <person name="Hillier L.W."/>
            <person name="Marshall Graves J.A."/>
            <person name="Birney E."/>
            <person name="Ponting C.P."/>
            <person name="Grutzner F."/>
            <person name="Belov K."/>
            <person name="Miller W."/>
            <person name="Clarke L."/>
            <person name="Chinwalla A.T."/>
            <person name="Yang S.P."/>
            <person name="Heger A."/>
            <person name="Locke D.P."/>
            <person name="Miethke P."/>
            <person name="Waters P.D."/>
            <person name="Veyrunes F."/>
            <person name="Fulton L."/>
            <person name="Fulton B."/>
            <person name="Graves T."/>
            <person name="Wallis J."/>
            <person name="Puente X.S."/>
            <person name="Lopez-Otin C."/>
            <person name="Ordonez G.R."/>
            <person name="Eichler E.E."/>
            <person name="Chen L."/>
            <person name="Cheng Z."/>
            <person name="Deakin J.E."/>
            <person name="Alsop A."/>
            <person name="Thompson K."/>
            <person name="Kirby P."/>
            <person name="Papenfuss A.T."/>
            <person name="Wakefield M.J."/>
            <person name="Olender T."/>
            <person name="Lancet D."/>
            <person name="Huttley G.A."/>
            <person name="Smit A.F."/>
            <person name="Pask A."/>
            <person name="Temple-Smith P."/>
            <person name="Batzer M.A."/>
            <person name="Walker J.A."/>
            <person name="Konkel M.K."/>
            <person name="Harris R.S."/>
            <person name="Whittington C.M."/>
            <person name="Wong E.S."/>
            <person name="Gemmell N.J."/>
            <person name="Buschiazzo E."/>
            <person name="Vargas Jentzsch I.M."/>
            <person name="Merkel A."/>
            <person name="Schmitz J."/>
            <person name="Zemann A."/>
            <person name="Churakov G."/>
            <person name="Kriegs J.O."/>
            <person name="Brosius J."/>
            <person name="Murchison E.P."/>
            <person name="Sachidanandam R."/>
            <person name="Smith C."/>
            <person name="Hannon G.J."/>
            <person name="Tsend-Ayush E."/>
            <person name="McMillan D."/>
            <person name="Attenborough R."/>
            <person name="Rens W."/>
            <person name="Ferguson-Smith M."/>
            <person name="Lefevre C.M."/>
            <person name="Sharp J.A."/>
            <person name="Nicholas K.R."/>
            <person name="Ray D.A."/>
            <person name="Kube M."/>
            <person name="Reinhardt R."/>
            <person name="Pringle T.H."/>
            <person name="Taylor J."/>
            <person name="Jones R.C."/>
            <person name="Nixon B."/>
            <person name="Dacheux J.L."/>
            <person name="Niwa H."/>
            <person name="Sekita Y."/>
            <person name="Huang X."/>
            <person name="Stark A."/>
            <person name="Kheradpour P."/>
            <person name="Kellis M."/>
            <person name="Flicek P."/>
            <person name="Chen Y."/>
            <person name="Webber C."/>
            <person name="Hardison R."/>
            <person name="Nelson J."/>
            <person name="Hallsworth-Pepin K."/>
            <person name="Delehaunty K."/>
            <person name="Markovic C."/>
            <person name="Minx P."/>
            <person name="Feng Y."/>
            <person name="Kremitzki C."/>
            <person name="Mitreva M."/>
            <person name="Glasscock J."/>
            <person name="Wylie T."/>
            <person name="Wohldmann P."/>
            <person name="Thiru P."/>
            <person name="Nhan M.N."/>
            <person name="Pohl C.S."/>
            <person name="Smith S.M."/>
            <person name="Hou S."/>
            <person name="Nefedov M."/>
            <person name="de Jong P.J."/>
            <person name="Renfree M.B."/>
            <person name="Mardis E.R."/>
            <person name="Wilson R.K."/>
        </authorList>
    </citation>
    <scope>NUCLEOTIDE SEQUENCE [LARGE SCALE GENOMIC DNA]</scope>
    <source>
        <strain evidence="3 4">Glennie</strain>
    </source>
</reference>
<feature type="compositionally biased region" description="Low complexity" evidence="1">
    <location>
        <begin position="144"/>
        <end position="157"/>
    </location>
</feature>
<keyword evidence="2" id="KW-0812">Transmembrane</keyword>
<keyword evidence="2" id="KW-0472">Membrane</keyword>
<accession>F7BVT1</accession>
<evidence type="ECO:0000313" key="4">
    <source>
        <dbReference type="Proteomes" id="UP000002279"/>
    </source>
</evidence>
<sequence length="801" mass="82646">MSWRYSEEVGIRVRRLALECPAPGLGTQFRLPQLLISNPSPFRSAMSQPSGPASWVTLWTPVLLLLLSGSRCFAFPGTEGQEAAPFPGTQAPEGEEDGPTSSAGLTASDLEPSEGPGWAGAPGDHDGELAGPPGTLLDVAFAHQGGSQPPGLSLSGPVQGPSPGDFSPTESADAAVESMSGPGGLGAGPPPSRASELGLMLAVTPAPSLDLGLGTTPLSGPGSEPAGREPAEVGHSSSQDPGDWAPVTERGAADEEGWGWSASAPEGTGGRPTTDPRRGNFEGAGGRSPTAEPEPGSLESKGDLPSPQTASGAPTPGPEDVLVPHEGPPGMPSPQAGVAGDTEAAVSPTPATPSVPSDDWDDTKLGTVVHMAGPRSQVPPRTQAGPPTSQATQGTFAEVQAVANSADTRPGPTSPETGLEPARQEEISAASIEQSPFPTAGPGDDPGPTTGLSSPGPVGPTVENRESDAVLSPGTTVPIADSESEMELKGVISPELATASQEAEATLPSETVGLDSPHQITEAPSEAGERREISSPASPVSSEDQPPGNTGYLANPGSATVPPSSLAVTPGLEEPVTVLGEEAIAPISDSSVTLPGLLEDTARPSAVVPASVAASVRRTAVPSARRIDTAGTYGLDRLESEEGDEDEEEEEEEEEEDEDEDEEDRAADSLDDSMERDTEMPGFTFPGVTSLEPPVDRGQLGQLEGVSYQVPDAIEWEEQNQGLVRSWMEKLKDKAGYMSGMLVPVGVGIAGALFILGALYSIKIMNRRKRNGFKRHKRKQREFNSMQDRVMLLADSSEDEF</sequence>
<proteinExistence type="predicted"/>
<feature type="region of interest" description="Disordered" evidence="1">
    <location>
        <begin position="208"/>
        <end position="573"/>
    </location>
</feature>
<dbReference type="Pfam" id="PF15767">
    <property type="entry name" value="ARMH4"/>
    <property type="match status" value="1"/>
</dbReference>
<feature type="region of interest" description="Disordered" evidence="1">
    <location>
        <begin position="625"/>
        <end position="698"/>
    </location>
</feature>
<organism evidence="3 4">
    <name type="scientific">Ornithorhynchus anatinus</name>
    <name type="common">Duckbill platypus</name>
    <dbReference type="NCBI Taxonomy" id="9258"/>
    <lineage>
        <taxon>Eukaryota</taxon>
        <taxon>Metazoa</taxon>
        <taxon>Chordata</taxon>
        <taxon>Craniata</taxon>
        <taxon>Vertebrata</taxon>
        <taxon>Euteleostomi</taxon>
        <taxon>Mammalia</taxon>
        <taxon>Monotremata</taxon>
        <taxon>Ornithorhynchidae</taxon>
        <taxon>Ornithorhynchus</taxon>
    </lineage>
</organism>
<evidence type="ECO:0008006" key="5">
    <source>
        <dbReference type="Google" id="ProtNLM"/>
    </source>
</evidence>
<dbReference type="PANTHER" id="PTHR21585:SF0">
    <property type="entry name" value="ARMADILLO-LIKE HELICAL DOMAIN-CONTAINING PROTEIN 4"/>
    <property type="match status" value="1"/>
</dbReference>
<dbReference type="Bgee" id="ENSOANG00000015097">
    <property type="expression patterns" value="Expressed in cerebellum and 6 other cell types or tissues"/>
</dbReference>
<evidence type="ECO:0000256" key="2">
    <source>
        <dbReference type="SAM" id="Phobius"/>
    </source>
</evidence>
<gene>
    <name evidence="3" type="primary">ARMH4</name>
</gene>
<keyword evidence="4" id="KW-1185">Reference proteome</keyword>
<dbReference type="InterPro" id="IPR031524">
    <property type="entry name" value="ARMH4"/>
</dbReference>
<dbReference type="Proteomes" id="UP000002279">
    <property type="component" value="Chromosome 14"/>
</dbReference>
<feature type="compositionally biased region" description="Acidic residues" evidence="1">
    <location>
        <begin position="639"/>
        <end position="672"/>
    </location>
</feature>
<dbReference type="PANTHER" id="PTHR21585">
    <property type="entry name" value="FULL-LENGTH CDNA CLONE CS0DC025YL05 OF NEUROBLASTOMA"/>
    <property type="match status" value="1"/>
</dbReference>
<feature type="transmembrane region" description="Helical" evidence="2">
    <location>
        <begin position="735"/>
        <end position="760"/>
    </location>
</feature>